<dbReference type="PROSITE" id="PS51462">
    <property type="entry name" value="NUDIX"/>
    <property type="match status" value="1"/>
</dbReference>
<protein>
    <recommendedName>
        <fullName evidence="1">Nudix hydrolase domain-containing protein</fullName>
    </recommendedName>
</protein>
<feature type="domain" description="Nudix hydrolase" evidence="1">
    <location>
        <begin position="125"/>
        <end position="207"/>
    </location>
</feature>
<gene>
    <name evidence="2" type="ORF">CASFOL_034364</name>
</gene>
<evidence type="ECO:0000313" key="2">
    <source>
        <dbReference type="EMBL" id="KAL3621704.1"/>
    </source>
</evidence>
<name>A0ABD3BWP3_9LAMI</name>
<dbReference type="PANTHER" id="PTHR10885:SF20">
    <property type="entry name" value="NUDIX HYDROLASE DOMAIN-CONTAINING PROTEIN"/>
    <property type="match status" value="1"/>
</dbReference>
<dbReference type="Gene3D" id="3.90.79.10">
    <property type="entry name" value="Nucleoside Triphosphate Pyrophosphohydrolase"/>
    <property type="match status" value="1"/>
</dbReference>
<organism evidence="2 3">
    <name type="scientific">Castilleja foliolosa</name>
    <dbReference type="NCBI Taxonomy" id="1961234"/>
    <lineage>
        <taxon>Eukaryota</taxon>
        <taxon>Viridiplantae</taxon>
        <taxon>Streptophyta</taxon>
        <taxon>Embryophyta</taxon>
        <taxon>Tracheophyta</taxon>
        <taxon>Spermatophyta</taxon>
        <taxon>Magnoliopsida</taxon>
        <taxon>eudicotyledons</taxon>
        <taxon>Gunneridae</taxon>
        <taxon>Pentapetalae</taxon>
        <taxon>asterids</taxon>
        <taxon>lamiids</taxon>
        <taxon>Lamiales</taxon>
        <taxon>Orobanchaceae</taxon>
        <taxon>Pedicularideae</taxon>
        <taxon>Castillejinae</taxon>
        <taxon>Castilleja</taxon>
    </lineage>
</organism>
<dbReference type="EMBL" id="JAVIJP010000063">
    <property type="protein sequence ID" value="KAL3621704.1"/>
    <property type="molecule type" value="Genomic_DNA"/>
</dbReference>
<dbReference type="InterPro" id="IPR000086">
    <property type="entry name" value="NUDIX_hydrolase_dom"/>
</dbReference>
<dbReference type="InterPro" id="IPR015797">
    <property type="entry name" value="NUDIX_hydrolase-like_dom_sf"/>
</dbReference>
<evidence type="ECO:0000259" key="1">
    <source>
        <dbReference type="PROSITE" id="PS51462"/>
    </source>
</evidence>
<dbReference type="Proteomes" id="UP001632038">
    <property type="component" value="Unassembled WGS sequence"/>
</dbReference>
<evidence type="ECO:0000313" key="3">
    <source>
        <dbReference type="Proteomes" id="UP001632038"/>
    </source>
</evidence>
<dbReference type="Pfam" id="PF00293">
    <property type="entry name" value="NUDIX"/>
    <property type="match status" value="1"/>
</dbReference>
<dbReference type="SUPFAM" id="SSF55811">
    <property type="entry name" value="Nudix"/>
    <property type="match status" value="1"/>
</dbReference>
<comment type="caution">
    <text evidence="2">The sequence shown here is derived from an EMBL/GenBank/DDBJ whole genome shotgun (WGS) entry which is preliminary data.</text>
</comment>
<reference evidence="3" key="1">
    <citation type="journal article" date="2024" name="IScience">
        <title>Strigolactones Initiate the Formation of Haustorium-like Structures in Castilleja.</title>
        <authorList>
            <person name="Buerger M."/>
            <person name="Peterson D."/>
            <person name="Chory J."/>
        </authorList>
    </citation>
    <scope>NUCLEOTIDE SEQUENCE [LARGE SCALE GENOMIC DNA]</scope>
</reference>
<dbReference type="PANTHER" id="PTHR10885">
    <property type="entry name" value="ISOPENTENYL-DIPHOSPHATE DELTA-ISOMERASE"/>
    <property type="match status" value="1"/>
</dbReference>
<keyword evidence="3" id="KW-1185">Reference proteome</keyword>
<sequence length="207" mass="23239">MGTLSYSSSSYSILHKQKHSPPLQLLRLNYPTVRINVNSTASSSTSNYSQMSRKVIHAMITAGSRRHRSIKNGVSSSKLHNEQRCLSDNMNEAAAVEEEHFDILTKSGKKTGITKPRSVVHRDGDYHRAVHVWVFAESTQQLLLQKRADCKDSWAGLWDISCAGHISAGDSSLVTARRELQEELGIKLPNDAFELLFVFLQERFAIK</sequence>
<dbReference type="CDD" id="cd04692">
    <property type="entry name" value="NUDIX_Hydrolase"/>
    <property type="match status" value="1"/>
</dbReference>
<proteinExistence type="predicted"/>
<dbReference type="AlphaFoldDB" id="A0ABD3BWP3"/>
<accession>A0ABD3BWP3</accession>